<organism evidence="16 17">
    <name type="scientific">Mesorhabditis belari</name>
    <dbReference type="NCBI Taxonomy" id="2138241"/>
    <lineage>
        <taxon>Eukaryota</taxon>
        <taxon>Metazoa</taxon>
        <taxon>Ecdysozoa</taxon>
        <taxon>Nematoda</taxon>
        <taxon>Chromadorea</taxon>
        <taxon>Rhabditida</taxon>
        <taxon>Rhabditina</taxon>
        <taxon>Rhabditomorpha</taxon>
        <taxon>Rhabditoidea</taxon>
        <taxon>Rhabditidae</taxon>
        <taxon>Mesorhabditinae</taxon>
        <taxon>Mesorhabditis</taxon>
    </lineage>
</organism>
<evidence type="ECO:0000256" key="3">
    <source>
        <dbReference type="ARBA" id="ARBA00004496"/>
    </source>
</evidence>
<dbReference type="Gene3D" id="3.30.540.10">
    <property type="entry name" value="Fructose-1,6-Bisphosphatase, subunit A, domain 1"/>
    <property type="match status" value="1"/>
</dbReference>
<dbReference type="GO" id="GO:0046854">
    <property type="term" value="P:phosphatidylinositol phosphate biosynthetic process"/>
    <property type="evidence" value="ECO:0007669"/>
    <property type="project" value="InterPro"/>
</dbReference>
<evidence type="ECO:0000256" key="14">
    <source>
        <dbReference type="SAM" id="MobiDB-lite"/>
    </source>
</evidence>
<dbReference type="CDD" id="cd01639">
    <property type="entry name" value="IMPase"/>
    <property type="match status" value="1"/>
</dbReference>
<protein>
    <recommendedName>
        <fullName evidence="6">inositol-phosphate phosphatase</fullName>
        <ecNumber evidence="6">3.1.3.25</ecNumber>
    </recommendedName>
    <alternativeName>
        <fullName evidence="12">Inositol-1(or 4)-monophosphatase</fullName>
    </alternativeName>
</protein>
<dbReference type="Proteomes" id="UP000887575">
    <property type="component" value="Unassembled WGS sequence"/>
</dbReference>
<evidence type="ECO:0000256" key="9">
    <source>
        <dbReference type="ARBA" id="ARBA00022801"/>
    </source>
</evidence>
<keyword evidence="7" id="KW-0963">Cytoplasm</keyword>
<evidence type="ECO:0000256" key="6">
    <source>
        <dbReference type="ARBA" id="ARBA00013106"/>
    </source>
</evidence>
<keyword evidence="8 13" id="KW-0479">Metal-binding</keyword>
<dbReference type="Gene3D" id="3.40.190.80">
    <property type="match status" value="1"/>
</dbReference>
<dbReference type="WBParaSite" id="MBELARI_LOCUS228.1">
    <property type="protein sequence ID" value="MBELARI_LOCUS228.1"/>
    <property type="gene ID" value="MBELARI_LOCUS228"/>
</dbReference>
<dbReference type="Pfam" id="PF00459">
    <property type="entry name" value="Inositol_P"/>
    <property type="match status" value="1"/>
</dbReference>
<evidence type="ECO:0000256" key="12">
    <source>
        <dbReference type="ARBA" id="ARBA00077968"/>
    </source>
</evidence>
<dbReference type="PANTHER" id="PTHR20854:SF4">
    <property type="entry name" value="INOSITOL-1-MONOPHOSPHATASE-RELATED"/>
    <property type="match status" value="1"/>
</dbReference>
<evidence type="ECO:0000256" key="7">
    <source>
        <dbReference type="ARBA" id="ARBA00022490"/>
    </source>
</evidence>
<evidence type="ECO:0000256" key="1">
    <source>
        <dbReference type="ARBA" id="ARBA00001033"/>
    </source>
</evidence>
<dbReference type="InterPro" id="IPR020550">
    <property type="entry name" value="Inositol_monophosphatase_CS"/>
</dbReference>
<evidence type="ECO:0000256" key="15">
    <source>
        <dbReference type="SAM" id="SignalP"/>
    </source>
</evidence>
<evidence type="ECO:0000256" key="13">
    <source>
        <dbReference type="PIRSR" id="PIRSR600760-2"/>
    </source>
</evidence>
<dbReference type="EC" id="3.1.3.25" evidence="6"/>
<evidence type="ECO:0000256" key="4">
    <source>
        <dbReference type="ARBA" id="ARBA00005152"/>
    </source>
</evidence>
<name>A0AAF3F600_9BILA</name>
<feature type="binding site" evidence="13">
    <location>
        <position position="703"/>
    </location>
    <ligand>
        <name>Mg(2+)</name>
        <dbReference type="ChEBI" id="CHEBI:18420"/>
        <label>1</label>
        <note>catalytic</note>
    </ligand>
</feature>
<feature type="chain" id="PRO_5042164172" description="inositol-phosphate phosphatase" evidence="15">
    <location>
        <begin position="21"/>
        <end position="893"/>
    </location>
</feature>
<feature type="signal peptide" evidence="15">
    <location>
        <begin position="1"/>
        <end position="20"/>
    </location>
</feature>
<comment type="catalytic activity">
    <reaction evidence="11">
        <text>alpha-D-galactose 1-phosphate + H2O = D-galactose + phosphate</text>
        <dbReference type="Rhea" id="RHEA:29315"/>
        <dbReference type="ChEBI" id="CHEBI:4139"/>
        <dbReference type="ChEBI" id="CHEBI:15377"/>
        <dbReference type="ChEBI" id="CHEBI:43474"/>
        <dbReference type="ChEBI" id="CHEBI:58336"/>
        <dbReference type="EC" id="3.1.3.94"/>
    </reaction>
</comment>
<dbReference type="AlphaFoldDB" id="A0AAF3F600"/>
<dbReference type="InterPro" id="IPR020583">
    <property type="entry name" value="Inositol_monoP_metal-BS"/>
</dbReference>
<comment type="similarity">
    <text evidence="5">Belongs to the inositol monophosphatase superfamily.</text>
</comment>
<dbReference type="PRINTS" id="PR00378">
    <property type="entry name" value="LIIMPHPHTASE"/>
</dbReference>
<keyword evidence="15" id="KW-0732">Signal</keyword>
<keyword evidence="10 13" id="KW-0460">Magnesium</keyword>
<comment type="catalytic activity">
    <reaction evidence="1">
        <text>a myo-inositol phosphate + H2O = myo-inositol + phosphate</text>
        <dbReference type="Rhea" id="RHEA:24056"/>
        <dbReference type="ChEBI" id="CHEBI:15377"/>
        <dbReference type="ChEBI" id="CHEBI:17268"/>
        <dbReference type="ChEBI" id="CHEBI:43474"/>
        <dbReference type="ChEBI" id="CHEBI:84139"/>
        <dbReference type="EC" id="3.1.3.25"/>
    </reaction>
</comment>
<evidence type="ECO:0000256" key="8">
    <source>
        <dbReference type="ARBA" id="ARBA00022723"/>
    </source>
</evidence>
<dbReference type="PROSITE" id="PS00629">
    <property type="entry name" value="IMP_1"/>
    <property type="match status" value="1"/>
</dbReference>
<evidence type="ECO:0000313" key="16">
    <source>
        <dbReference type="Proteomes" id="UP000887575"/>
    </source>
</evidence>
<proteinExistence type="inferred from homology"/>
<dbReference type="InterPro" id="IPR000760">
    <property type="entry name" value="Inositol_monophosphatase-like"/>
</dbReference>
<dbReference type="PRINTS" id="PR00377">
    <property type="entry name" value="IMPHPHTASES"/>
</dbReference>
<dbReference type="FunFam" id="3.30.540.10:FF:000013">
    <property type="entry name" value="Inositol-1-monophosphatase"/>
    <property type="match status" value="1"/>
</dbReference>
<dbReference type="GO" id="GO:0005737">
    <property type="term" value="C:cytoplasm"/>
    <property type="evidence" value="ECO:0007669"/>
    <property type="project" value="UniProtKB-SubCell"/>
</dbReference>
<comment type="pathway">
    <text evidence="4">Polyol metabolism; myo-inositol biosynthesis; myo-inositol from D-glucose 6-phosphate: step 2/2.</text>
</comment>
<comment type="cofactor">
    <cofactor evidence="2 13">
        <name>Mg(2+)</name>
        <dbReference type="ChEBI" id="CHEBI:18420"/>
    </cofactor>
</comment>
<accession>A0AAF3F600</accession>
<feature type="region of interest" description="Disordered" evidence="14">
    <location>
        <begin position="92"/>
        <end position="124"/>
    </location>
</feature>
<dbReference type="GO" id="GO:0046872">
    <property type="term" value="F:metal ion binding"/>
    <property type="evidence" value="ECO:0007669"/>
    <property type="project" value="UniProtKB-KW"/>
</dbReference>
<evidence type="ECO:0000313" key="17">
    <source>
        <dbReference type="WBParaSite" id="MBELARI_LOCUS228.1"/>
    </source>
</evidence>
<dbReference type="GO" id="GO:0008934">
    <property type="term" value="F:inositol monophosphate 1-phosphatase activity"/>
    <property type="evidence" value="ECO:0007669"/>
    <property type="project" value="InterPro"/>
</dbReference>
<dbReference type="InterPro" id="IPR020552">
    <property type="entry name" value="Inositol_monoPase_Li-sen"/>
</dbReference>
<keyword evidence="9" id="KW-0378">Hydrolase</keyword>
<dbReference type="SUPFAM" id="SSF56655">
    <property type="entry name" value="Carbohydrate phosphatase"/>
    <property type="match status" value="1"/>
</dbReference>
<dbReference type="GO" id="GO:0007165">
    <property type="term" value="P:signal transduction"/>
    <property type="evidence" value="ECO:0007669"/>
    <property type="project" value="TreeGrafter"/>
</dbReference>
<evidence type="ECO:0000256" key="10">
    <source>
        <dbReference type="ARBA" id="ARBA00022842"/>
    </source>
</evidence>
<sequence>MRTLITFLCVLLTLAALVSARPKDYDYLSEMRCPDTNMAITTIKNIITPLATQKIFSRRIGLASYANISRITTCKVSLESLKSSGSSGILGRFLGRDKSKPRTNQMSTAGNDEEEEAEQGNADVSSRSVYDCDIATKIPLEDLIADESTLKLMQKYVEKATHRLRNEYNRRFAIESCETMCLNGIPAFFDYKQSLSCRINSYYLDVYGKVSLNLPKLLYDLGKFEHKLAEAQYFLSSFKYDRGTIPIQRNIYDFTKFLTKTHRLIQHHQWDQLGKVCALEESLRKSCEFKLTKKWLFASDKQKSRRYFVPPSKLNTQTKKIMVPIFLNTILQRAIVSKVSSKAKGHFVLQQAMTLIKTHRAWSLDDNALLAQFAYMVTMTLFAWGELELVGLLLKYRQSSMLSGKNQKYMLAIQLMHKYFTERPTSQHGVKDLANELLGCASEFGIGDEGSLLAEMALRVMAQSGQLDDETSLSDILDELMENSSLITTTITTLNSFNLQDVEQRIKDMLPYQKPNVHCADELWVLWAEGTIQNNPASHLEIVQTMFAFLDYAENQKNWRAWAVLNRALQATEETLWSNLWLERSSWWPTFHHSTVDESDEATIRRKMVFTAVHPDEQKFFNTALGLVKSAGRIVREAFEQPASAVETKSSNTDLVTETDRAVERYLIDGLHAAFPDHKFIGEESVSGGAKIEWTDAPTWIIDPIDGTTNFVHRIPLIAICVGLSINKELRGGIVYNPITNELYTAQVGTGAFKNGFPIHASSTQELSKAVIAISLGIHNLRESFGAKWTDLNFENQRKLVQAGFRGNRSFGSAAINMMMVAQGSVDGYIEYGIHAWDVAAAAVIIREAGGTIISPDGSPFNVMGRCVLCTGTPQLSSTISTNFTHVQFQAEA</sequence>
<evidence type="ECO:0000256" key="5">
    <source>
        <dbReference type="ARBA" id="ARBA00009759"/>
    </source>
</evidence>
<dbReference type="GO" id="GO:0006020">
    <property type="term" value="P:inositol metabolic process"/>
    <property type="evidence" value="ECO:0007669"/>
    <property type="project" value="TreeGrafter"/>
</dbReference>
<feature type="binding site" evidence="13">
    <location>
        <position position="838"/>
    </location>
    <ligand>
        <name>Mg(2+)</name>
        <dbReference type="ChEBI" id="CHEBI:18420"/>
        <label>1</label>
        <note>catalytic</note>
    </ligand>
</feature>
<feature type="binding site" evidence="13">
    <location>
        <position position="683"/>
    </location>
    <ligand>
        <name>Mg(2+)</name>
        <dbReference type="ChEBI" id="CHEBI:18420"/>
        <label>1</label>
        <note>catalytic</note>
    </ligand>
</feature>
<feature type="binding site" evidence="13">
    <location>
        <position position="706"/>
    </location>
    <ligand>
        <name>Mg(2+)</name>
        <dbReference type="ChEBI" id="CHEBI:18420"/>
        <label>1</label>
        <note>catalytic</note>
    </ligand>
</feature>
<reference evidence="17" key="1">
    <citation type="submission" date="2024-02" db="UniProtKB">
        <authorList>
            <consortium name="WormBaseParasite"/>
        </authorList>
    </citation>
    <scope>IDENTIFICATION</scope>
</reference>
<dbReference type="FunFam" id="3.40.190.80:FF:000002">
    <property type="entry name" value="Inositol-1-monophosphatase"/>
    <property type="match status" value="1"/>
</dbReference>
<keyword evidence="16" id="KW-1185">Reference proteome</keyword>
<evidence type="ECO:0000256" key="11">
    <source>
        <dbReference type="ARBA" id="ARBA00035990"/>
    </source>
</evidence>
<comment type="subcellular location">
    <subcellularLocation>
        <location evidence="3">Cytoplasm</location>
    </subcellularLocation>
</comment>
<dbReference type="InterPro" id="IPR033942">
    <property type="entry name" value="IMPase"/>
</dbReference>
<feature type="binding site" evidence="13">
    <location>
        <position position="705"/>
    </location>
    <ligand>
        <name>Mg(2+)</name>
        <dbReference type="ChEBI" id="CHEBI:18420"/>
        <label>1</label>
        <note>catalytic</note>
    </ligand>
</feature>
<dbReference type="PANTHER" id="PTHR20854">
    <property type="entry name" value="INOSITOL MONOPHOSPHATASE"/>
    <property type="match status" value="1"/>
</dbReference>
<dbReference type="PROSITE" id="PS00630">
    <property type="entry name" value="IMP_2"/>
    <property type="match status" value="1"/>
</dbReference>
<evidence type="ECO:0000256" key="2">
    <source>
        <dbReference type="ARBA" id="ARBA00001946"/>
    </source>
</evidence>